<dbReference type="RefSeq" id="WP_183818196.1">
    <property type="nucleotide sequence ID" value="NZ_JACHOB010000004.1"/>
</dbReference>
<proteinExistence type="predicted"/>
<dbReference type="Proteomes" id="UP000563524">
    <property type="component" value="Unassembled WGS sequence"/>
</dbReference>
<keyword evidence="8" id="KW-1185">Reference proteome</keyword>
<keyword evidence="1" id="KW-0678">Repressor</keyword>
<dbReference type="GO" id="GO:0003700">
    <property type="term" value="F:DNA-binding transcription factor activity"/>
    <property type="evidence" value="ECO:0007669"/>
    <property type="project" value="TreeGrafter"/>
</dbReference>
<protein>
    <submittedName>
        <fullName evidence="7">AcrR family transcriptional regulator</fullName>
    </submittedName>
</protein>
<accession>A0A840I5B6</accession>
<dbReference type="SUPFAM" id="SSF48498">
    <property type="entry name" value="Tetracyclin repressor-like, C-terminal domain"/>
    <property type="match status" value="1"/>
</dbReference>
<keyword evidence="4" id="KW-0804">Transcription</keyword>
<evidence type="ECO:0000256" key="1">
    <source>
        <dbReference type="ARBA" id="ARBA00022491"/>
    </source>
</evidence>
<dbReference type="InterPro" id="IPR009057">
    <property type="entry name" value="Homeodomain-like_sf"/>
</dbReference>
<dbReference type="Gene3D" id="1.10.357.10">
    <property type="entry name" value="Tetracycline Repressor, domain 2"/>
    <property type="match status" value="1"/>
</dbReference>
<sequence length="207" mass="23375">MTDEANQEDASEAPPASFRADERKDRLLCAAERCFIDSGFHGARMAQIAKAASVSPGLIYHYFDSKEQIIAELIQRHFNEKKAMLARIEETDGSVLDAFLASLEEGLQSSLDPFWSAMTLEVTAEATRNDDIAKLLCCSDGEMRDRLRAALKRENDAPDMDARIEMFVALIQGLGIRAIRNPDMEREAVVKLLRDMVEHLFRRRPQD</sequence>
<feature type="domain" description="HTH tetR-type" evidence="6">
    <location>
        <begin position="21"/>
        <end position="81"/>
    </location>
</feature>
<evidence type="ECO:0000256" key="2">
    <source>
        <dbReference type="ARBA" id="ARBA00023015"/>
    </source>
</evidence>
<dbReference type="InterPro" id="IPR036271">
    <property type="entry name" value="Tet_transcr_reg_TetR-rel_C_sf"/>
</dbReference>
<evidence type="ECO:0000256" key="4">
    <source>
        <dbReference type="ARBA" id="ARBA00023163"/>
    </source>
</evidence>
<evidence type="ECO:0000259" key="6">
    <source>
        <dbReference type="PROSITE" id="PS50977"/>
    </source>
</evidence>
<gene>
    <name evidence="7" type="ORF">GGQ59_002052</name>
</gene>
<evidence type="ECO:0000256" key="3">
    <source>
        <dbReference type="ARBA" id="ARBA00023125"/>
    </source>
</evidence>
<dbReference type="InterPro" id="IPR050109">
    <property type="entry name" value="HTH-type_TetR-like_transc_reg"/>
</dbReference>
<keyword evidence="2" id="KW-0805">Transcription regulation</keyword>
<dbReference type="PRINTS" id="PR00455">
    <property type="entry name" value="HTHTETR"/>
</dbReference>
<reference evidence="7 8" key="1">
    <citation type="submission" date="2020-08" db="EMBL/GenBank/DDBJ databases">
        <title>Genomic Encyclopedia of Type Strains, Phase IV (KMG-IV): sequencing the most valuable type-strain genomes for metagenomic binning, comparative biology and taxonomic classification.</title>
        <authorList>
            <person name="Goeker M."/>
        </authorList>
    </citation>
    <scope>NUCLEOTIDE SEQUENCE [LARGE SCALE GENOMIC DNA]</scope>
    <source>
        <strain evidence="7 8">DSM 102850</strain>
    </source>
</reference>
<comment type="caution">
    <text evidence="7">The sequence shown here is derived from an EMBL/GenBank/DDBJ whole genome shotgun (WGS) entry which is preliminary data.</text>
</comment>
<evidence type="ECO:0000313" key="8">
    <source>
        <dbReference type="Proteomes" id="UP000563524"/>
    </source>
</evidence>
<dbReference type="GO" id="GO:0000976">
    <property type="term" value="F:transcription cis-regulatory region binding"/>
    <property type="evidence" value="ECO:0007669"/>
    <property type="project" value="TreeGrafter"/>
</dbReference>
<dbReference type="Pfam" id="PF13977">
    <property type="entry name" value="TetR_C_6"/>
    <property type="match status" value="1"/>
</dbReference>
<dbReference type="InterPro" id="IPR001647">
    <property type="entry name" value="HTH_TetR"/>
</dbReference>
<feature type="DNA-binding region" description="H-T-H motif" evidence="5">
    <location>
        <begin position="44"/>
        <end position="63"/>
    </location>
</feature>
<dbReference type="PANTHER" id="PTHR30055">
    <property type="entry name" value="HTH-TYPE TRANSCRIPTIONAL REGULATOR RUTR"/>
    <property type="match status" value="1"/>
</dbReference>
<keyword evidence="3 5" id="KW-0238">DNA-binding</keyword>
<dbReference type="PROSITE" id="PS50977">
    <property type="entry name" value="HTH_TETR_2"/>
    <property type="match status" value="1"/>
</dbReference>
<evidence type="ECO:0000313" key="7">
    <source>
        <dbReference type="EMBL" id="MBB4659515.1"/>
    </source>
</evidence>
<dbReference type="EMBL" id="JACHOB010000004">
    <property type="protein sequence ID" value="MBB4659515.1"/>
    <property type="molecule type" value="Genomic_DNA"/>
</dbReference>
<dbReference type="PANTHER" id="PTHR30055:SF234">
    <property type="entry name" value="HTH-TYPE TRANSCRIPTIONAL REGULATOR BETI"/>
    <property type="match status" value="1"/>
</dbReference>
<dbReference type="AlphaFoldDB" id="A0A840I5B6"/>
<organism evidence="7 8">
    <name type="scientific">Parvularcula dongshanensis</name>
    <dbReference type="NCBI Taxonomy" id="1173995"/>
    <lineage>
        <taxon>Bacteria</taxon>
        <taxon>Pseudomonadati</taxon>
        <taxon>Pseudomonadota</taxon>
        <taxon>Alphaproteobacteria</taxon>
        <taxon>Parvularculales</taxon>
        <taxon>Parvularculaceae</taxon>
        <taxon>Parvularcula</taxon>
    </lineage>
</organism>
<dbReference type="Pfam" id="PF00440">
    <property type="entry name" value="TetR_N"/>
    <property type="match status" value="1"/>
</dbReference>
<dbReference type="SUPFAM" id="SSF46689">
    <property type="entry name" value="Homeodomain-like"/>
    <property type="match status" value="1"/>
</dbReference>
<dbReference type="InterPro" id="IPR039538">
    <property type="entry name" value="BetI_C"/>
</dbReference>
<name>A0A840I5B6_9PROT</name>
<evidence type="ECO:0000256" key="5">
    <source>
        <dbReference type="PROSITE-ProRule" id="PRU00335"/>
    </source>
</evidence>